<feature type="transmembrane region" description="Helical" evidence="5">
    <location>
        <begin position="61"/>
        <end position="89"/>
    </location>
</feature>
<dbReference type="OMA" id="MQKIVEY"/>
<feature type="transmembrane region" description="Helical" evidence="5">
    <location>
        <begin position="95"/>
        <end position="114"/>
    </location>
</feature>
<feature type="domain" description="NADH-Ubiquinone oxidoreductase (complex I) chain 5 N-terminal" evidence="6">
    <location>
        <begin position="1"/>
        <end position="30"/>
    </location>
</feature>
<dbReference type="VEuPathDB" id="FungiDB:BON22_5505"/>
<dbReference type="Pfam" id="PF00662">
    <property type="entry name" value="Proton_antipo_N"/>
    <property type="match status" value="1"/>
</dbReference>
<keyword evidence="4 5" id="KW-0472">Membrane</keyword>
<evidence type="ECO:0000256" key="3">
    <source>
        <dbReference type="ARBA" id="ARBA00022989"/>
    </source>
</evidence>
<dbReference type="STRING" id="36022.A0A1V2KZ86"/>
<dbReference type="Proteomes" id="UP000189513">
    <property type="component" value="Unassembled WGS sequence"/>
</dbReference>
<keyword evidence="7" id="KW-0830">Ubiquinone</keyword>
<keyword evidence="8" id="KW-1185">Reference proteome</keyword>
<reference evidence="8" key="1">
    <citation type="journal article" date="2017" name="Genome Announc.">
        <title>Genome sequences of Cyberlindnera fabianii 65, Pichia kudriavzevii 129, and Saccharomyces cerevisiae 131 isolated from fermented masau fruits in Zimbabwe.</title>
        <authorList>
            <person name="van Rijswijck I.M.H."/>
            <person name="Derks M.F.L."/>
            <person name="Abee T."/>
            <person name="de Ridder D."/>
            <person name="Smid E.J."/>
        </authorList>
    </citation>
    <scope>NUCLEOTIDE SEQUENCE [LARGE SCALE GENOMIC DNA]</scope>
    <source>
        <strain evidence="8">65</strain>
    </source>
</reference>
<keyword evidence="3 5" id="KW-1133">Transmembrane helix</keyword>
<proteinExistence type="predicted"/>
<dbReference type="PANTHER" id="PTHR42829:SF2">
    <property type="entry name" value="NADH-UBIQUINONE OXIDOREDUCTASE CHAIN 5"/>
    <property type="match status" value="1"/>
</dbReference>
<dbReference type="EMBL" id="MPUK01000021">
    <property type="protein sequence ID" value="ONH64645.1"/>
    <property type="molecule type" value="Genomic_DNA"/>
</dbReference>
<evidence type="ECO:0000256" key="4">
    <source>
        <dbReference type="ARBA" id="ARBA00023136"/>
    </source>
</evidence>
<dbReference type="PANTHER" id="PTHR42829">
    <property type="entry name" value="NADH-UBIQUINONE OXIDOREDUCTASE CHAIN 5"/>
    <property type="match status" value="1"/>
</dbReference>
<keyword evidence="2 5" id="KW-0812">Transmembrane</keyword>
<organism evidence="7 8">
    <name type="scientific">Cyberlindnera fabianii</name>
    <name type="common">Yeast</name>
    <name type="synonym">Hansenula fabianii</name>
    <dbReference type="NCBI Taxonomy" id="36022"/>
    <lineage>
        <taxon>Eukaryota</taxon>
        <taxon>Fungi</taxon>
        <taxon>Dikarya</taxon>
        <taxon>Ascomycota</taxon>
        <taxon>Saccharomycotina</taxon>
        <taxon>Saccharomycetes</taxon>
        <taxon>Phaffomycetales</taxon>
        <taxon>Phaffomycetaceae</taxon>
        <taxon>Cyberlindnera</taxon>
    </lineage>
</organism>
<comment type="caution">
    <text evidence="7">The sequence shown here is derived from an EMBL/GenBank/DDBJ whole genome shotgun (WGS) entry which is preliminary data.</text>
</comment>
<dbReference type="InterPro" id="IPR003945">
    <property type="entry name" value="NU5C-like"/>
</dbReference>
<dbReference type="GO" id="GO:0008137">
    <property type="term" value="F:NADH dehydrogenase (ubiquinone) activity"/>
    <property type="evidence" value="ECO:0007669"/>
    <property type="project" value="InterPro"/>
</dbReference>
<evidence type="ECO:0000256" key="2">
    <source>
        <dbReference type="ARBA" id="ARBA00022692"/>
    </source>
</evidence>
<dbReference type="InterPro" id="IPR001516">
    <property type="entry name" value="Proton_antipo_N"/>
</dbReference>
<evidence type="ECO:0000313" key="7">
    <source>
        <dbReference type="EMBL" id="ONH64645.1"/>
    </source>
</evidence>
<name>A0A1V2KZ86_CYBFA</name>
<accession>A0A1V2KZ86</accession>
<dbReference type="GO" id="GO:0016020">
    <property type="term" value="C:membrane"/>
    <property type="evidence" value="ECO:0007669"/>
    <property type="project" value="UniProtKB-SubCell"/>
</dbReference>
<protein>
    <submittedName>
        <fullName evidence="7">NADH-ubiquinone oxidoreductase chain 5</fullName>
    </submittedName>
</protein>
<evidence type="ECO:0000256" key="1">
    <source>
        <dbReference type="ARBA" id="ARBA00004141"/>
    </source>
</evidence>
<sequence>MLIPIITISLIVNIFAAGYMESDSHNQRFYTYLALFTLFMIILVLGDNYLMLFIVNKVGDVFFIIGLVYLIYIYKSLNYSIIFSLVPYINPDINTIIILCLILAASAKSAQLGLHN</sequence>
<evidence type="ECO:0000259" key="6">
    <source>
        <dbReference type="Pfam" id="PF00662"/>
    </source>
</evidence>
<dbReference type="GO" id="GO:0042773">
    <property type="term" value="P:ATP synthesis coupled electron transport"/>
    <property type="evidence" value="ECO:0007669"/>
    <property type="project" value="InterPro"/>
</dbReference>
<dbReference type="GO" id="GO:0015990">
    <property type="term" value="P:electron transport coupled proton transport"/>
    <property type="evidence" value="ECO:0007669"/>
    <property type="project" value="TreeGrafter"/>
</dbReference>
<evidence type="ECO:0000313" key="8">
    <source>
        <dbReference type="Proteomes" id="UP000189513"/>
    </source>
</evidence>
<evidence type="ECO:0000256" key="5">
    <source>
        <dbReference type="SAM" id="Phobius"/>
    </source>
</evidence>
<dbReference type="AlphaFoldDB" id="A0A1V2KZ86"/>
<comment type="subcellular location">
    <subcellularLocation>
        <location evidence="1">Membrane</location>
        <topology evidence="1">Multi-pass membrane protein</topology>
    </subcellularLocation>
</comment>
<gene>
    <name evidence="7" type="ORF">BON22_5505</name>
</gene>
<dbReference type="GO" id="GO:0003954">
    <property type="term" value="F:NADH dehydrogenase activity"/>
    <property type="evidence" value="ECO:0007669"/>
    <property type="project" value="TreeGrafter"/>
</dbReference>
<feature type="transmembrane region" description="Helical" evidence="5">
    <location>
        <begin position="32"/>
        <end position="54"/>
    </location>
</feature>